<sequence>MSRISPDKPREIWRIPPCHRPLDNAITGKWSTCTYPAWPPLPRSYEKKPSLFAGLAHGKKRAFFSCNRPPGGGGGGGMKRSLQNEGACRGSGRAARAINVILEAKAIQKYSR</sequence>
<evidence type="ECO:0000313" key="1">
    <source>
        <dbReference type="EMBL" id="KMM69137.1"/>
    </source>
</evidence>
<reference evidence="2" key="3">
    <citation type="journal article" date="2010" name="Genome Res.">
        <title>Population genomic sequencing of Coccidioides fungi reveals recent hybridization and transposon control.</title>
        <authorList>
            <person name="Neafsey D.E."/>
            <person name="Barker B.M."/>
            <person name="Sharpton T.J."/>
            <person name="Stajich J.E."/>
            <person name="Park D.J."/>
            <person name="Whiston E."/>
            <person name="Hung C.-Y."/>
            <person name="McMahan C."/>
            <person name="White J."/>
            <person name="Sykes S."/>
            <person name="Heiman D."/>
            <person name="Young S."/>
            <person name="Zeng Q."/>
            <person name="Abouelleil A."/>
            <person name="Aftuck L."/>
            <person name="Bessette D."/>
            <person name="Brown A."/>
            <person name="FitzGerald M."/>
            <person name="Lui A."/>
            <person name="Macdonald J.P."/>
            <person name="Priest M."/>
            <person name="Orbach M.J."/>
            <person name="Galgiani J.N."/>
            <person name="Kirkland T.N."/>
            <person name="Cole G.T."/>
            <person name="Birren B.W."/>
            <person name="Henn M.R."/>
            <person name="Taylor J.W."/>
            <person name="Rounsley S.D."/>
        </authorList>
    </citation>
    <scope>NUCLEOTIDE SEQUENCE [LARGE SCALE GENOMIC DNA]</scope>
    <source>
        <strain evidence="2">RMSCC 3488</strain>
    </source>
</reference>
<dbReference type="Proteomes" id="UP000054567">
    <property type="component" value="Unassembled WGS sequence"/>
</dbReference>
<reference evidence="1 2" key="1">
    <citation type="submission" date="2007-06" db="EMBL/GenBank/DDBJ databases">
        <title>The Genome Sequence of Coccidioides posadasii RMSCC_3488.</title>
        <authorList>
            <consortium name="Coccidioides Genome Resources Consortium"/>
            <consortium name="The Broad Institute Genome Sequencing Platform"/>
            <person name="Henn M.R."/>
            <person name="Sykes S."/>
            <person name="Young S."/>
            <person name="Jaffe D."/>
            <person name="Berlin A."/>
            <person name="Alvarez P."/>
            <person name="Butler J."/>
            <person name="Gnerre S."/>
            <person name="Grabherr M."/>
            <person name="Mauceli E."/>
            <person name="Brockman W."/>
            <person name="Kodira C."/>
            <person name="Alvarado L."/>
            <person name="Zeng Q."/>
            <person name="Crawford M."/>
            <person name="Antoine C."/>
            <person name="Devon K."/>
            <person name="Galgiani J."/>
            <person name="Orsborn K."/>
            <person name="Lewis M.L."/>
            <person name="Nusbaum C."/>
            <person name="Galagan J."/>
            <person name="Birren B."/>
        </authorList>
    </citation>
    <scope>NUCLEOTIDE SEQUENCE [LARGE SCALE GENOMIC DNA]</scope>
    <source>
        <strain evidence="1 2">RMSCC 3488</strain>
    </source>
</reference>
<gene>
    <name evidence="1" type="ORF">CPAG_05459</name>
</gene>
<name>A0A0J6IBX6_COCPO</name>
<dbReference type="AlphaFoldDB" id="A0A0J6IBX6"/>
<dbReference type="VEuPathDB" id="FungiDB:CPAG_05459"/>
<protein>
    <submittedName>
        <fullName evidence="1">Uncharacterized protein</fullName>
    </submittedName>
</protein>
<organism evidence="1 2">
    <name type="scientific">Coccidioides posadasii RMSCC 3488</name>
    <dbReference type="NCBI Taxonomy" id="454284"/>
    <lineage>
        <taxon>Eukaryota</taxon>
        <taxon>Fungi</taxon>
        <taxon>Dikarya</taxon>
        <taxon>Ascomycota</taxon>
        <taxon>Pezizomycotina</taxon>
        <taxon>Eurotiomycetes</taxon>
        <taxon>Eurotiomycetidae</taxon>
        <taxon>Onygenales</taxon>
        <taxon>Onygenaceae</taxon>
        <taxon>Coccidioides</taxon>
    </lineage>
</organism>
<reference evidence="2" key="2">
    <citation type="journal article" date="2009" name="Genome Res.">
        <title>Comparative genomic analyses of the human fungal pathogens Coccidioides and their relatives.</title>
        <authorList>
            <person name="Sharpton T.J."/>
            <person name="Stajich J.E."/>
            <person name="Rounsley S.D."/>
            <person name="Gardner M.J."/>
            <person name="Wortman J.R."/>
            <person name="Jordar V.S."/>
            <person name="Maiti R."/>
            <person name="Kodira C.D."/>
            <person name="Neafsey D.E."/>
            <person name="Zeng Q."/>
            <person name="Hung C.-Y."/>
            <person name="McMahan C."/>
            <person name="Muszewska A."/>
            <person name="Grynberg M."/>
            <person name="Mandel M.A."/>
            <person name="Kellner E.M."/>
            <person name="Barker B.M."/>
            <person name="Galgiani J.N."/>
            <person name="Orbach M.J."/>
            <person name="Kirkland T.N."/>
            <person name="Cole G.T."/>
            <person name="Henn M.R."/>
            <person name="Birren B.W."/>
            <person name="Taylor J.W."/>
        </authorList>
    </citation>
    <scope>NUCLEOTIDE SEQUENCE [LARGE SCALE GENOMIC DNA]</scope>
    <source>
        <strain evidence="2">RMSCC 3488</strain>
    </source>
</reference>
<accession>A0A0J6IBX6</accession>
<dbReference type="EMBL" id="DS268111">
    <property type="protein sequence ID" value="KMM69137.1"/>
    <property type="molecule type" value="Genomic_DNA"/>
</dbReference>
<proteinExistence type="predicted"/>
<evidence type="ECO:0000313" key="2">
    <source>
        <dbReference type="Proteomes" id="UP000054567"/>
    </source>
</evidence>